<dbReference type="EMBL" id="CP073720">
    <property type="protein sequence ID" value="UWP86076.1"/>
    <property type="molecule type" value="Genomic_DNA"/>
</dbReference>
<dbReference type="PRINTS" id="PR00420">
    <property type="entry name" value="RNGMNOXGNASE"/>
</dbReference>
<keyword evidence="3" id="KW-0274">FAD</keyword>
<accession>A0ABY5W9U8</accession>
<dbReference type="RefSeq" id="WP_259864939.1">
    <property type="nucleotide sequence ID" value="NZ_BAAAST010000046.1"/>
</dbReference>
<evidence type="ECO:0000313" key="7">
    <source>
        <dbReference type="Proteomes" id="UP001059617"/>
    </source>
</evidence>
<feature type="transmembrane region" description="Helical" evidence="4">
    <location>
        <begin position="12"/>
        <end position="37"/>
    </location>
</feature>
<dbReference type="InterPro" id="IPR002938">
    <property type="entry name" value="FAD-bd"/>
</dbReference>
<dbReference type="PANTHER" id="PTHR43004:SF19">
    <property type="entry name" value="BINDING MONOOXYGENASE, PUTATIVE (JCVI)-RELATED"/>
    <property type="match status" value="1"/>
</dbReference>
<keyword evidence="4" id="KW-0472">Membrane</keyword>
<sequence>MSDDQLEETGVLVVGAGLSGLALAAFLGGHGIGCTVVERHRDRLAHPRVRGVNPRVMELFAQFGLDGAIARSAGDGGTGEQFLSMRAETLRSENFVSFGAAAPDQFADVSPARFAAVDQDRVEAVLLAHACEHGADVRFSTRLVKLEQDEEGVRAVLRDEVTDAEHGIRARYVVAADGSSSTVRQALGIESTGPGRFAEVASIVIRADLSAAIGDRSVAVAYLAQPRQGVVMVHAGGDRWSFSMPVDTAAGERAIDLGDDWCRSAVRAAVGDADLDVEVLPQIPGTDVKILAYRIGAQVATRFTQGRAHLVGDAAHIVPPTLGLGGGIGVQDAHNLAWKLALVLRGAAGPQLLDTYDAERRPAAQHAMEQILAVTAFRGGAGGKPAGPPPQVDLGALLFGYRYRSAAVVGGSVGGATGPEAVPVGELRGEPGTRAPHVPIVVDGRAGSTLDLFGKEFVLLTGEADGVWHAAAEDLAGRGRPVAARSLRGVPADVLRERLGIEPSGALLVRPDGYVAWRAATAPGRPVDALDEALGTILATPRYVG</sequence>
<feature type="domain" description="FAD-binding" evidence="5">
    <location>
        <begin position="8"/>
        <end position="369"/>
    </location>
</feature>
<evidence type="ECO:0000256" key="2">
    <source>
        <dbReference type="ARBA" id="ARBA00022630"/>
    </source>
</evidence>
<evidence type="ECO:0000313" key="6">
    <source>
        <dbReference type="EMBL" id="UWP86076.1"/>
    </source>
</evidence>
<dbReference type="SUPFAM" id="SSF51905">
    <property type="entry name" value="FAD/NAD(P)-binding domain"/>
    <property type="match status" value="1"/>
</dbReference>
<evidence type="ECO:0000259" key="5">
    <source>
        <dbReference type="Pfam" id="PF01494"/>
    </source>
</evidence>
<dbReference type="InterPro" id="IPR036188">
    <property type="entry name" value="FAD/NAD-bd_sf"/>
</dbReference>
<organism evidence="6 7">
    <name type="scientific">Dactylosporangium fulvum</name>
    <dbReference type="NCBI Taxonomy" id="53359"/>
    <lineage>
        <taxon>Bacteria</taxon>
        <taxon>Bacillati</taxon>
        <taxon>Actinomycetota</taxon>
        <taxon>Actinomycetes</taxon>
        <taxon>Micromonosporales</taxon>
        <taxon>Micromonosporaceae</taxon>
        <taxon>Dactylosporangium</taxon>
    </lineage>
</organism>
<comment type="cofactor">
    <cofactor evidence="1">
        <name>FAD</name>
        <dbReference type="ChEBI" id="CHEBI:57692"/>
    </cofactor>
</comment>
<dbReference type="Pfam" id="PF21274">
    <property type="entry name" value="Rng_hyd_C"/>
    <property type="match status" value="1"/>
</dbReference>
<keyword evidence="7" id="KW-1185">Reference proteome</keyword>
<dbReference type="Gene3D" id="3.30.9.10">
    <property type="entry name" value="D-Amino Acid Oxidase, subunit A, domain 2"/>
    <property type="match status" value="1"/>
</dbReference>
<evidence type="ECO:0000256" key="3">
    <source>
        <dbReference type="ARBA" id="ARBA00022827"/>
    </source>
</evidence>
<reference evidence="6" key="2">
    <citation type="submission" date="2022-09" db="EMBL/GenBank/DDBJ databases">
        <title>Biosynthetic gene clusters of Dactylosporangioum fulvum.</title>
        <authorList>
            <person name="Caradec T."/>
        </authorList>
    </citation>
    <scope>NUCLEOTIDE SEQUENCE</scope>
    <source>
        <strain evidence="6">NRRL B-16292</strain>
    </source>
</reference>
<evidence type="ECO:0000256" key="1">
    <source>
        <dbReference type="ARBA" id="ARBA00001974"/>
    </source>
</evidence>
<evidence type="ECO:0000256" key="4">
    <source>
        <dbReference type="SAM" id="Phobius"/>
    </source>
</evidence>
<keyword evidence="6" id="KW-0503">Monooxygenase</keyword>
<keyword evidence="6" id="KW-0560">Oxidoreductase</keyword>
<dbReference type="Proteomes" id="UP001059617">
    <property type="component" value="Chromosome"/>
</dbReference>
<gene>
    <name evidence="6" type="ORF">Dfulv_18265</name>
</gene>
<dbReference type="InterPro" id="IPR050641">
    <property type="entry name" value="RIFMO-like"/>
</dbReference>
<name>A0ABY5W9U8_9ACTN</name>
<reference evidence="6" key="1">
    <citation type="submission" date="2021-04" db="EMBL/GenBank/DDBJ databases">
        <authorList>
            <person name="Hartkoorn R.C."/>
            <person name="Beaudoing E."/>
            <person name="Hot D."/>
        </authorList>
    </citation>
    <scope>NUCLEOTIDE SEQUENCE</scope>
    <source>
        <strain evidence="6">NRRL B-16292</strain>
    </source>
</reference>
<dbReference type="GO" id="GO:0004497">
    <property type="term" value="F:monooxygenase activity"/>
    <property type="evidence" value="ECO:0007669"/>
    <property type="project" value="UniProtKB-KW"/>
</dbReference>
<proteinExistence type="predicted"/>
<keyword evidence="4" id="KW-0812">Transmembrane</keyword>
<protein>
    <submittedName>
        <fullName evidence="6">FAD-dependent monooxygenase</fullName>
    </submittedName>
</protein>
<dbReference type="Gene3D" id="3.50.50.60">
    <property type="entry name" value="FAD/NAD(P)-binding domain"/>
    <property type="match status" value="1"/>
</dbReference>
<dbReference type="PANTHER" id="PTHR43004">
    <property type="entry name" value="TRK SYSTEM POTASSIUM UPTAKE PROTEIN"/>
    <property type="match status" value="1"/>
</dbReference>
<dbReference type="Gene3D" id="3.40.30.120">
    <property type="match status" value="1"/>
</dbReference>
<keyword evidence="2" id="KW-0285">Flavoprotein</keyword>
<dbReference type="Pfam" id="PF01494">
    <property type="entry name" value="FAD_binding_3"/>
    <property type="match status" value="1"/>
</dbReference>
<keyword evidence="4" id="KW-1133">Transmembrane helix</keyword>